<reference evidence="14 15" key="1">
    <citation type="journal article" date="2007" name="Genome Res.">
        <title>Genome characteristics of facultatively symbiotic Frankia sp. strains reflect host range and host plant biogeography.</title>
        <authorList>
            <person name="Normand P."/>
            <person name="Lapierre P."/>
            <person name="Tisa L.S."/>
            <person name="Gogarten J.P."/>
            <person name="Alloisio N."/>
            <person name="Bagnarol E."/>
            <person name="Bassi C.A."/>
            <person name="Berry A.M."/>
            <person name="Bickhart D.M."/>
            <person name="Choisne N."/>
            <person name="Couloux A."/>
            <person name="Cournoyer B."/>
            <person name="Cruveiller S."/>
            <person name="Daubin V."/>
            <person name="Demange N."/>
            <person name="Francino M.P."/>
            <person name="Goltsman E."/>
            <person name="Huang Y."/>
            <person name="Kopp O.R."/>
            <person name="Labarre L."/>
            <person name="Lapidus A."/>
            <person name="Lavire C."/>
            <person name="Marechal J."/>
            <person name="Martinez M."/>
            <person name="Mastronunzio J.E."/>
            <person name="Mullin B.C."/>
            <person name="Niemann J."/>
            <person name="Pujic P."/>
            <person name="Rawnsley T."/>
            <person name="Rouy Z."/>
            <person name="Schenowitz C."/>
            <person name="Sellstedt A."/>
            <person name="Tavares F."/>
            <person name="Tomkins J.P."/>
            <person name="Vallenet D."/>
            <person name="Valverde C."/>
            <person name="Wall L.G."/>
            <person name="Wang Y."/>
            <person name="Medigue C."/>
            <person name="Benson D.R."/>
        </authorList>
    </citation>
    <scope>NUCLEOTIDE SEQUENCE [LARGE SCALE GENOMIC DNA]</scope>
    <source>
        <strain evidence="15">DSM 45818 / CECT 9043 / CcI3</strain>
    </source>
</reference>
<dbReference type="InterPro" id="IPR038770">
    <property type="entry name" value="Na+/solute_symporter_sf"/>
</dbReference>
<feature type="transmembrane region" description="Helical" evidence="12">
    <location>
        <begin position="299"/>
        <end position="317"/>
    </location>
</feature>
<comment type="similarity">
    <text evidence="2">Belongs to the monovalent cation:proton antiporter 2 (CPA2) transporter (TC 2.A.37) family.</text>
</comment>
<protein>
    <submittedName>
        <fullName evidence="14">Transporter, CPA2 family</fullName>
    </submittedName>
</protein>
<evidence type="ECO:0000256" key="3">
    <source>
        <dbReference type="ARBA" id="ARBA00022448"/>
    </source>
</evidence>
<feature type="transmembrane region" description="Helical" evidence="12">
    <location>
        <begin position="147"/>
        <end position="170"/>
    </location>
</feature>
<sequence length="452" mass="45854">MVNASGPVAALSPHALLVFLLQIAVLLGLAYLLGRAATRLGMPAVVGELLTGVILGPSLLGALAPGFAGWLLPARADQFHLLDAVGQLGVILLVGFIGIEMDIQMVRRRGLAAARVGLAGLLVPVGLGVSAGLLLPDSLVADGAHRLVFAVFLGVALGVSAIPVAAKILIDMNLLDRNVGQLTLAAAAVDDVAGWFALSIVSAMATTGVRGSDIAVPVVSVLGTVLAALVVGPPTVRRALRYASTARDGGGHIVVVTVLILAAAAATEALKLEAIFGAFIAGVVIGSSRGFAPDRVAPLRTVVLTVLAPIFFATAGLRVDLGKLTDLSVLAAGLVVLLLAVAGKFAGAYLGARASRLGHWEALALGAGLNARGVIGLVVAGVGLRLGVLNTAAYTVVVLVALITTMITPPILHLTMRRVEHTADETLRRLDPPATPKAHIPVPDASAGMDVK</sequence>
<feature type="domain" description="Cation/H+ exchanger transmembrane" evidence="13">
    <location>
        <begin position="30"/>
        <end position="415"/>
    </location>
</feature>
<comment type="subcellular location">
    <subcellularLocation>
        <location evidence="1">Membrane</location>
        <topology evidence="1">Multi-pass membrane protein</topology>
    </subcellularLocation>
</comment>
<feature type="transmembrane region" description="Helical" evidence="12">
    <location>
        <begin position="45"/>
        <end position="67"/>
    </location>
</feature>
<keyword evidence="5 12" id="KW-0812">Transmembrane</keyword>
<evidence type="ECO:0000256" key="9">
    <source>
        <dbReference type="ARBA" id="ARBA00023136"/>
    </source>
</evidence>
<gene>
    <name evidence="14" type="ordered locus">Francci3_0995</name>
</gene>
<evidence type="ECO:0000256" key="12">
    <source>
        <dbReference type="SAM" id="Phobius"/>
    </source>
</evidence>
<dbReference type="Gene3D" id="1.20.1530.20">
    <property type="match status" value="1"/>
</dbReference>
<feature type="transmembrane region" description="Helical" evidence="12">
    <location>
        <begin position="248"/>
        <end position="266"/>
    </location>
</feature>
<dbReference type="GO" id="GO:0016020">
    <property type="term" value="C:membrane"/>
    <property type="evidence" value="ECO:0007669"/>
    <property type="project" value="UniProtKB-SubCell"/>
</dbReference>
<feature type="transmembrane region" description="Helical" evidence="12">
    <location>
        <begin position="329"/>
        <end position="350"/>
    </location>
</feature>
<dbReference type="RefSeq" id="WP_011435446.1">
    <property type="nucleotide sequence ID" value="NC_007777.1"/>
</dbReference>
<feature type="transmembrane region" description="Helical" evidence="12">
    <location>
        <begin position="111"/>
        <end position="135"/>
    </location>
</feature>
<evidence type="ECO:0000256" key="5">
    <source>
        <dbReference type="ARBA" id="ARBA00022692"/>
    </source>
</evidence>
<feature type="transmembrane region" description="Helical" evidence="12">
    <location>
        <begin position="15"/>
        <end position="33"/>
    </location>
</feature>
<dbReference type="STRING" id="106370.Francci3_0995"/>
<evidence type="ECO:0000256" key="10">
    <source>
        <dbReference type="ARBA" id="ARBA00023201"/>
    </source>
</evidence>
<evidence type="ECO:0000313" key="14">
    <source>
        <dbReference type="EMBL" id="ABD10378.1"/>
    </source>
</evidence>
<dbReference type="PANTHER" id="PTHR43562">
    <property type="entry name" value="NAPA-TYPE SODIUM/HYDROGEN ANTIPORTER"/>
    <property type="match status" value="1"/>
</dbReference>
<dbReference type="Proteomes" id="UP000001937">
    <property type="component" value="Chromosome"/>
</dbReference>
<keyword evidence="4" id="KW-0050">Antiport</keyword>
<dbReference type="Pfam" id="PF00999">
    <property type="entry name" value="Na_H_Exchanger"/>
    <property type="match status" value="1"/>
</dbReference>
<evidence type="ECO:0000256" key="7">
    <source>
        <dbReference type="ARBA" id="ARBA00023053"/>
    </source>
</evidence>
<keyword evidence="6 12" id="KW-1133">Transmembrane helix</keyword>
<dbReference type="OrthoDB" id="9793589at2"/>
<name>Q2JEB4_FRACC</name>
<evidence type="ECO:0000256" key="11">
    <source>
        <dbReference type="SAM" id="MobiDB-lite"/>
    </source>
</evidence>
<dbReference type="GO" id="GO:1902600">
    <property type="term" value="P:proton transmembrane transport"/>
    <property type="evidence" value="ECO:0007669"/>
    <property type="project" value="InterPro"/>
</dbReference>
<keyword evidence="8" id="KW-0406">Ion transport</keyword>
<evidence type="ECO:0000256" key="8">
    <source>
        <dbReference type="ARBA" id="ARBA00023065"/>
    </source>
</evidence>
<proteinExistence type="inferred from homology"/>
<dbReference type="AlphaFoldDB" id="Q2JEB4"/>
<dbReference type="GO" id="GO:0015297">
    <property type="term" value="F:antiporter activity"/>
    <property type="evidence" value="ECO:0007669"/>
    <property type="project" value="UniProtKB-KW"/>
</dbReference>
<keyword evidence="15" id="KW-1185">Reference proteome</keyword>
<keyword evidence="3" id="KW-0813">Transport</keyword>
<accession>Q2JEB4</accession>
<evidence type="ECO:0000256" key="2">
    <source>
        <dbReference type="ARBA" id="ARBA00005551"/>
    </source>
</evidence>
<feature type="region of interest" description="Disordered" evidence="11">
    <location>
        <begin position="429"/>
        <end position="452"/>
    </location>
</feature>
<feature type="transmembrane region" description="Helical" evidence="12">
    <location>
        <begin position="362"/>
        <end position="386"/>
    </location>
</feature>
<evidence type="ECO:0000313" key="15">
    <source>
        <dbReference type="Proteomes" id="UP000001937"/>
    </source>
</evidence>
<evidence type="ECO:0000259" key="13">
    <source>
        <dbReference type="Pfam" id="PF00999"/>
    </source>
</evidence>
<feature type="transmembrane region" description="Helical" evidence="12">
    <location>
        <begin position="214"/>
        <end position="236"/>
    </location>
</feature>
<dbReference type="eggNOG" id="COG0475">
    <property type="taxonomic scope" value="Bacteria"/>
</dbReference>
<feature type="transmembrane region" description="Helical" evidence="12">
    <location>
        <begin position="79"/>
        <end position="99"/>
    </location>
</feature>
<feature type="transmembrane region" description="Helical" evidence="12">
    <location>
        <begin position="272"/>
        <end position="292"/>
    </location>
</feature>
<organism evidence="14 15">
    <name type="scientific">Frankia casuarinae (strain DSM 45818 / CECT 9043 / HFP020203 / CcI3)</name>
    <dbReference type="NCBI Taxonomy" id="106370"/>
    <lineage>
        <taxon>Bacteria</taxon>
        <taxon>Bacillati</taxon>
        <taxon>Actinomycetota</taxon>
        <taxon>Actinomycetes</taxon>
        <taxon>Frankiales</taxon>
        <taxon>Frankiaceae</taxon>
        <taxon>Frankia</taxon>
    </lineage>
</organism>
<dbReference type="PANTHER" id="PTHR43562:SF3">
    <property type="entry name" value="SODIUM ION_PROTON EXCHANGER (EUROFUNG)"/>
    <property type="match status" value="1"/>
</dbReference>
<keyword evidence="9 12" id="KW-0472">Membrane</keyword>
<dbReference type="InterPro" id="IPR006153">
    <property type="entry name" value="Cation/H_exchanger_TM"/>
</dbReference>
<dbReference type="EMBL" id="CP000249">
    <property type="protein sequence ID" value="ABD10378.1"/>
    <property type="molecule type" value="Genomic_DNA"/>
</dbReference>
<dbReference type="KEGG" id="fra:Francci3_0995"/>
<evidence type="ECO:0000256" key="6">
    <source>
        <dbReference type="ARBA" id="ARBA00022989"/>
    </source>
</evidence>
<dbReference type="HOGENOM" id="CLU_005126_7_0_11"/>
<feature type="transmembrane region" description="Helical" evidence="12">
    <location>
        <begin position="392"/>
        <end position="412"/>
    </location>
</feature>
<feature type="transmembrane region" description="Helical" evidence="12">
    <location>
        <begin position="182"/>
        <end position="202"/>
    </location>
</feature>
<keyword evidence="7" id="KW-0915">Sodium</keyword>
<evidence type="ECO:0000256" key="1">
    <source>
        <dbReference type="ARBA" id="ARBA00004141"/>
    </source>
</evidence>
<keyword evidence="10" id="KW-0739">Sodium transport</keyword>
<dbReference type="GO" id="GO:0006814">
    <property type="term" value="P:sodium ion transport"/>
    <property type="evidence" value="ECO:0007669"/>
    <property type="project" value="UniProtKB-KW"/>
</dbReference>
<evidence type="ECO:0000256" key="4">
    <source>
        <dbReference type="ARBA" id="ARBA00022449"/>
    </source>
</evidence>